<organism evidence="2 3">
    <name type="scientific">Botrytis hyacinthi</name>
    <dbReference type="NCBI Taxonomy" id="278943"/>
    <lineage>
        <taxon>Eukaryota</taxon>
        <taxon>Fungi</taxon>
        <taxon>Dikarya</taxon>
        <taxon>Ascomycota</taxon>
        <taxon>Pezizomycotina</taxon>
        <taxon>Leotiomycetes</taxon>
        <taxon>Helotiales</taxon>
        <taxon>Sclerotiniaceae</taxon>
        <taxon>Botrytis</taxon>
    </lineage>
</organism>
<feature type="transmembrane region" description="Helical" evidence="1">
    <location>
        <begin position="12"/>
        <end position="31"/>
    </location>
</feature>
<dbReference type="EMBL" id="PQXK01000095">
    <property type="protein sequence ID" value="TGO37536.1"/>
    <property type="molecule type" value="Genomic_DNA"/>
</dbReference>
<reference evidence="2 3" key="1">
    <citation type="submission" date="2017-12" db="EMBL/GenBank/DDBJ databases">
        <title>Comparative genomics of Botrytis spp.</title>
        <authorList>
            <person name="Valero-Jimenez C.A."/>
            <person name="Tapia P."/>
            <person name="Veloso J."/>
            <person name="Silva-Moreno E."/>
            <person name="Staats M."/>
            <person name="Valdes J.H."/>
            <person name="Van Kan J.A.L."/>
        </authorList>
    </citation>
    <scope>NUCLEOTIDE SEQUENCE [LARGE SCALE GENOMIC DNA]</scope>
    <source>
        <strain evidence="2 3">Bh0001</strain>
    </source>
</reference>
<evidence type="ECO:0000256" key="1">
    <source>
        <dbReference type="SAM" id="Phobius"/>
    </source>
</evidence>
<dbReference type="Proteomes" id="UP000297814">
    <property type="component" value="Unassembled WGS sequence"/>
</dbReference>
<evidence type="ECO:0000313" key="2">
    <source>
        <dbReference type="EMBL" id="TGO37536.1"/>
    </source>
</evidence>
<accession>A0A4Z1GKV0</accession>
<gene>
    <name evidence="2" type="ORF">BHYA_0095g00350</name>
</gene>
<keyword evidence="3" id="KW-1185">Reference proteome</keyword>
<keyword evidence="1" id="KW-0472">Membrane</keyword>
<dbReference type="AlphaFoldDB" id="A0A4Z1GKV0"/>
<comment type="caution">
    <text evidence="2">The sequence shown here is derived from an EMBL/GenBank/DDBJ whole genome shotgun (WGS) entry which is preliminary data.</text>
</comment>
<name>A0A4Z1GKV0_9HELO</name>
<keyword evidence="1" id="KW-0812">Transmembrane</keyword>
<evidence type="ECO:0000313" key="3">
    <source>
        <dbReference type="Proteomes" id="UP000297814"/>
    </source>
</evidence>
<proteinExistence type="predicted"/>
<keyword evidence="1" id="KW-1133">Transmembrane helix</keyword>
<sequence>MSTSFLKFGKLMGKTWISIPMAACVSGLLYVNNGMAKKIRQLETINEERHHKVAGVSNVEDTRKQVLGKGESDIREKGL</sequence>
<protein>
    <submittedName>
        <fullName evidence="2">Uncharacterized protein</fullName>
    </submittedName>
</protein>